<dbReference type="NCBIfam" id="TIGR00427">
    <property type="entry name" value="NAAT family transporter"/>
    <property type="match status" value="1"/>
</dbReference>
<keyword evidence="3" id="KW-1003">Cell membrane</keyword>
<comment type="subcellular location">
    <subcellularLocation>
        <location evidence="1 7">Cell membrane</location>
        <topology evidence="1 7">Multi-pass membrane protein</topology>
    </subcellularLocation>
</comment>
<proteinExistence type="inferred from homology"/>
<dbReference type="AlphaFoldDB" id="A0A8S0XF00"/>
<dbReference type="GO" id="GO:0005886">
    <property type="term" value="C:plasma membrane"/>
    <property type="evidence" value="ECO:0007669"/>
    <property type="project" value="UniProtKB-SubCell"/>
</dbReference>
<keyword evidence="4 7" id="KW-0812">Transmembrane</keyword>
<feature type="transmembrane region" description="Helical" evidence="7">
    <location>
        <begin position="74"/>
        <end position="93"/>
    </location>
</feature>
<evidence type="ECO:0000256" key="7">
    <source>
        <dbReference type="RuleBase" id="RU362048"/>
    </source>
</evidence>
<protein>
    <recommendedName>
        <fullName evidence="7">UPF0056 membrane protein</fullName>
    </recommendedName>
</protein>
<keyword evidence="6 7" id="KW-0472">Membrane</keyword>
<dbReference type="PANTHER" id="PTHR33508">
    <property type="entry name" value="UPF0056 MEMBRANE PROTEIN YHCE"/>
    <property type="match status" value="1"/>
</dbReference>
<reference evidence="8 9" key="1">
    <citation type="submission" date="2020-02" db="EMBL/GenBank/DDBJ databases">
        <authorList>
            <person name="Hogendoorn C."/>
        </authorList>
    </citation>
    <scope>NUCLEOTIDE SEQUENCE [LARGE SCALE GENOMIC DNA]</scope>
    <source>
        <strain evidence="8">METHB21</strain>
    </source>
</reference>
<evidence type="ECO:0000256" key="2">
    <source>
        <dbReference type="ARBA" id="ARBA00009784"/>
    </source>
</evidence>
<feature type="transmembrane region" description="Helical" evidence="7">
    <location>
        <begin position="114"/>
        <end position="137"/>
    </location>
</feature>
<dbReference type="RefSeq" id="WP_174625146.1">
    <property type="nucleotide sequence ID" value="NZ_CADCXN010000047.1"/>
</dbReference>
<dbReference type="Pfam" id="PF01914">
    <property type="entry name" value="MarC"/>
    <property type="match status" value="1"/>
</dbReference>
<dbReference type="PANTHER" id="PTHR33508:SF1">
    <property type="entry name" value="UPF0056 MEMBRANE PROTEIN YHCE"/>
    <property type="match status" value="1"/>
</dbReference>
<organism evidence="8 9">
    <name type="scientific">Candidatus Methylobacter favarea</name>
    <dbReference type="NCBI Taxonomy" id="2707345"/>
    <lineage>
        <taxon>Bacteria</taxon>
        <taxon>Pseudomonadati</taxon>
        <taxon>Pseudomonadota</taxon>
        <taxon>Gammaproteobacteria</taxon>
        <taxon>Methylococcales</taxon>
        <taxon>Methylococcaceae</taxon>
        <taxon>Methylobacter</taxon>
    </lineage>
</organism>
<comment type="similarity">
    <text evidence="2 7">Belongs to the UPF0056 (MarC) family.</text>
</comment>
<sequence length="211" mass="22762">MLEYTDYIKIFIALLAVVDPLGSMPIIVALTSRSKASEIKSIERIVVLSVTTILLVALFFGEALLVFFGISINSFRVSGGILLMLMAISMLQAKISETVHTKEEGLEGEGKQSIAVVPLAMPLLAGPGAISTVILYANRGYDISHYLIMSADIIAVAIILWVTLRCIPWLTRHLSQTGINIFTRLMGLILSALAVEFIASGLKGLFPVLAS</sequence>
<feature type="transmembrane region" description="Helical" evidence="7">
    <location>
        <begin position="12"/>
        <end position="33"/>
    </location>
</feature>
<dbReference type="Proteomes" id="UP000494216">
    <property type="component" value="Unassembled WGS sequence"/>
</dbReference>
<feature type="transmembrane region" description="Helical" evidence="7">
    <location>
        <begin position="45"/>
        <end position="68"/>
    </location>
</feature>
<dbReference type="EMBL" id="CADCXN010000047">
    <property type="protein sequence ID" value="CAA9890184.1"/>
    <property type="molecule type" value="Genomic_DNA"/>
</dbReference>
<gene>
    <name evidence="8" type="ORF">METHB2_20015</name>
</gene>
<accession>A0A8S0XF00</accession>
<evidence type="ECO:0000256" key="4">
    <source>
        <dbReference type="ARBA" id="ARBA00022692"/>
    </source>
</evidence>
<evidence type="ECO:0000313" key="8">
    <source>
        <dbReference type="EMBL" id="CAA9890184.1"/>
    </source>
</evidence>
<evidence type="ECO:0000256" key="3">
    <source>
        <dbReference type="ARBA" id="ARBA00022475"/>
    </source>
</evidence>
<dbReference type="InterPro" id="IPR002771">
    <property type="entry name" value="Multi_antbiot-R_MarC"/>
</dbReference>
<evidence type="ECO:0000256" key="1">
    <source>
        <dbReference type="ARBA" id="ARBA00004651"/>
    </source>
</evidence>
<feature type="transmembrane region" description="Helical" evidence="7">
    <location>
        <begin position="185"/>
        <end position="206"/>
    </location>
</feature>
<dbReference type="NCBIfam" id="NF008320">
    <property type="entry name" value="PRK11111.1"/>
    <property type="match status" value="1"/>
</dbReference>
<name>A0A8S0XF00_9GAMM</name>
<comment type="caution">
    <text evidence="8">The sequence shown here is derived from an EMBL/GenBank/DDBJ whole genome shotgun (WGS) entry which is preliminary data.</text>
</comment>
<evidence type="ECO:0000313" key="9">
    <source>
        <dbReference type="Proteomes" id="UP000494216"/>
    </source>
</evidence>
<evidence type="ECO:0000256" key="5">
    <source>
        <dbReference type="ARBA" id="ARBA00022989"/>
    </source>
</evidence>
<evidence type="ECO:0000256" key="6">
    <source>
        <dbReference type="ARBA" id="ARBA00023136"/>
    </source>
</evidence>
<keyword evidence="9" id="KW-1185">Reference proteome</keyword>
<feature type="transmembrane region" description="Helical" evidence="7">
    <location>
        <begin position="143"/>
        <end position="164"/>
    </location>
</feature>
<keyword evidence="5 7" id="KW-1133">Transmembrane helix</keyword>